<dbReference type="GO" id="GO:0031430">
    <property type="term" value="C:M band"/>
    <property type="evidence" value="ECO:0007669"/>
    <property type="project" value="TreeGrafter"/>
</dbReference>
<dbReference type="GO" id="GO:0045214">
    <property type="term" value="P:sarcomere organization"/>
    <property type="evidence" value="ECO:0007669"/>
    <property type="project" value="TreeGrafter"/>
</dbReference>
<dbReference type="SMART" id="SM00060">
    <property type="entry name" value="FN3"/>
    <property type="match status" value="1"/>
</dbReference>
<protein>
    <recommendedName>
        <fullName evidence="8">Titin</fullName>
    </recommendedName>
</protein>
<feature type="compositionally biased region" description="Basic and acidic residues" evidence="3">
    <location>
        <begin position="1"/>
        <end position="12"/>
    </location>
</feature>
<evidence type="ECO:0000259" key="5">
    <source>
        <dbReference type="PROSITE" id="PS50853"/>
    </source>
</evidence>
<sequence length="300" mass="33420">MDSKDNQAEKRSTGAPQNKTMTSELKTKDSQSAAKSSAQGQSSSPENATKPSLQILLNTFTVKNGEDIKIEIPVAGQPAPKIEWRKCDQAVKETSRLMIVNKPTMTLLHVRHAAREHSGQYSIEVSNSAGKHTGEISLVVLEKPNAPVGPVRIDEVSSDYIVFSWGPPEYTGGCQLDNYVVEKRDTSSMDWQTVSATTVRTTIKASKLKTGSEYQFRVFAENRYGKRLTEGHSYQFRVCAENAAGVGTPSEPSDYIKNHRRKRIWDWSTGGNEGRSKINRSYRLGDKCRCIAHSEKDDNY</sequence>
<evidence type="ECO:0000313" key="7">
    <source>
        <dbReference type="Proteomes" id="UP001497482"/>
    </source>
</evidence>
<dbReference type="PANTHER" id="PTHR14340:SF13">
    <property type="entry name" value="TITIN"/>
    <property type="match status" value="1"/>
</dbReference>
<dbReference type="Pfam" id="PF07679">
    <property type="entry name" value="I-set"/>
    <property type="match status" value="1"/>
</dbReference>
<evidence type="ECO:0008006" key="8">
    <source>
        <dbReference type="Google" id="ProtNLM"/>
    </source>
</evidence>
<evidence type="ECO:0000256" key="1">
    <source>
        <dbReference type="ARBA" id="ARBA00022737"/>
    </source>
</evidence>
<dbReference type="Gene3D" id="2.60.40.10">
    <property type="entry name" value="Immunoglobulins"/>
    <property type="match status" value="3"/>
</dbReference>
<name>A0AAV2L4P0_KNICA</name>
<dbReference type="AlphaFoldDB" id="A0AAV2L4P0"/>
<dbReference type="Proteomes" id="UP001497482">
    <property type="component" value="Chromosome 20"/>
</dbReference>
<evidence type="ECO:0000256" key="3">
    <source>
        <dbReference type="SAM" id="MobiDB-lite"/>
    </source>
</evidence>
<feature type="compositionally biased region" description="Polar residues" evidence="3">
    <location>
        <begin position="14"/>
        <end position="24"/>
    </location>
</feature>
<dbReference type="InterPro" id="IPR013783">
    <property type="entry name" value="Ig-like_fold"/>
</dbReference>
<dbReference type="InterPro" id="IPR003961">
    <property type="entry name" value="FN3_dom"/>
</dbReference>
<dbReference type="SUPFAM" id="SSF48726">
    <property type="entry name" value="Immunoglobulin"/>
    <property type="match status" value="1"/>
</dbReference>
<reference evidence="6 7" key="1">
    <citation type="submission" date="2024-04" db="EMBL/GenBank/DDBJ databases">
        <authorList>
            <person name="Waldvogel A.-M."/>
            <person name="Schoenle A."/>
        </authorList>
    </citation>
    <scope>NUCLEOTIDE SEQUENCE [LARGE SCALE GENOMIC DNA]</scope>
</reference>
<feature type="region of interest" description="Disordered" evidence="3">
    <location>
        <begin position="1"/>
        <end position="52"/>
    </location>
</feature>
<organism evidence="6 7">
    <name type="scientific">Knipowitschia caucasica</name>
    <name type="common">Caucasian dwarf goby</name>
    <name type="synonym">Pomatoschistus caucasicus</name>
    <dbReference type="NCBI Taxonomy" id="637954"/>
    <lineage>
        <taxon>Eukaryota</taxon>
        <taxon>Metazoa</taxon>
        <taxon>Chordata</taxon>
        <taxon>Craniata</taxon>
        <taxon>Vertebrata</taxon>
        <taxon>Euteleostomi</taxon>
        <taxon>Actinopterygii</taxon>
        <taxon>Neopterygii</taxon>
        <taxon>Teleostei</taxon>
        <taxon>Neoteleostei</taxon>
        <taxon>Acanthomorphata</taxon>
        <taxon>Gobiaria</taxon>
        <taxon>Gobiiformes</taxon>
        <taxon>Gobioidei</taxon>
        <taxon>Gobiidae</taxon>
        <taxon>Gobiinae</taxon>
        <taxon>Knipowitschia</taxon>
    </lineage>
</organism>
<dbReference type="InterPro" id="IPR007110">
    <property type="entry name" value="Ig-like_dom"/>
</dbReference>
<keyword evidence="2" id="KW-0393">Immunoglobulin domain</keyword>
<dbReference type="FunFam" id="2.60.40.10:FF:000003">
    <property type="entry name" value="Titin isoform E"/>
    <property type="match status" value="1"/>
</dbReference>
<gene>
    <name evidence="6" type="ORF">KC01_LOCUS24291</name>
</gene>
<evidence type="ECO:0000259" key="4">
    <source>
        <dbReference type="PROSITE" id="PS50835"/>
    </source>
</evidence>
<dbReference type="Pfam" id="PF00041">
    <property type="entry name" value="fn3"/>
    <property type="match status" value="1"/>
</dbReference>
<dbReference type="GO" id="GO:0048738">
    <property type="term" value="P:cardiac muscle tissue development"/>
    <property type="evidence" value="ECO:0007669"/>
    <property type="project" value="TreeGrafter"/>
</dbReference>
<feature type="domain" description="Fibronectin type-III" evidence="5">
    <location>
        <begin position="147"/>
        <end position="242"/>
    </location>
</feature>
<keyword evidence="7" id="KW-1185">Reference proteome</keyword>
<dbReference type="PROSITE" id="PS50835">
    <property type="entry name" value="IG_LIKE"/>
    <property type="match status" value="1"/>
</dbReference>
<feature type="compositionally biased region" description="Low complexity" evidence="3">
    <location>
        <begin position="30"/>
        <end position="44"/>
    </location>
</feature>
<evidence type="ECO:0000313" key="6">
    <source>
        <dbReference type="EMBL" id="CAL1595496.1"/>
    </source>
</evidence>
<dbReference type="EMBL" id="OZ035842">
    <property type="protein sequence ID" value="CAL1595496.1"/>
    <property type="molecule type" value="Genomic_DNA"/>
</dbReference>
<dbReference type="PRINTS" id="PR00014">
    <property type="entry name" value="FNTYPEIII"/>
</dbReference>
<dbReference type="CDD" id="cd00063">
    <property type="entry name" value="FN3"/>
    <property type="match status" value="1"/>
</dbReference>
<feature type="domain" description="Ig-like" evidence="4">
    <location>
        <begin position="51"/>
        <end position="137"/>
    </location>
</feature>
<proteinExistence type="predicted"/>
<dbReference type="FunFam" id="2.60.40.10:FF:000031">
    <property type="entry name" value="Myosin-binding protein C, slow type"/>
    <property type="match status" value="1"/>
</dbReference>
<dbReference type="GO" id="GO:0008307">
    <property type="term" value="F:structural constituent of muscle"/>
    <property type="evidence" value="ECO:0007669"/>
    <property type="project" value="TreeGrafter"/>
</dbReference>
<dbReference type="PROSITE" id="PS50853">
    <property type="entry name" value="FN3"/>
    <property type="match status" value="1"/>
</dbReference>
<dbReference type="SMART" id="SM00409">
    <property type="entry name" value="IG"/>
    <property type="match status" value="1"/>
</dbReference>
<dbReference type="InterPro" id="IPR013098">
    <property type="entry name" value="Ig_I-set"/>
</dbReference>
<dbReference type="InterPro" id="IPR036116">
    <property type="entry name" value="FN3_sf"/>
</dbReference>
<accession>A0AAV2L4P0</accession>
<dbReference type="SUPFAM" id="SSF49265">
    <property type="entry name" value="Fibronectin type III"/>
    <property type="match status" value="1"/>
</dbReference>
<dbReference type="InterPro" id="IPR036179">
    <property type="entry name" value="Ig-like_dom_sf"/>
</dbReference>
<evidence type="ECO:0000256" key="2">
    <source>
        <dbReference type="ARBA" id="ARBA00023319"/>
    </source>
</evidence>
<keyword evidence="1" id="KW-0677">Repeat</keyword>
<dbReference type="InterPro" id="IPR003599">
    <property type="entry name" value="Ig_sub"/>
</dbReference>
<dbReference type="PANTHER" id="PTHR14340">
    <property type="entry name" value="MICROFIBRIL-ASSOCIATED GLYCOPROTEIN 3"/>
    <property type="match status" value="1"/>
</dbReference>